<dbReference type="Proteomes" id="UP000317171">
    <property type="component" value="Chromosome"/>
</dbReference>
<dbReference type="Pfam" id="PF00696">
    <property type="entry name" value="AA_kinase"/>
    <property type="match status" value="1"/>
</dbReference>
<keyword evidence="2" id="KW-0418">Kinase</keyword>
<evidence type="ECO:0000313" key="3">
    <source>
        <dbReference type="Proteomes" id="UP000317171"/>
    </source>
</evidence>
<dbReference type="InterPro" id="IPR036393">
    <property type="entry name" value="AceGlu_kinase-like_sf"/>
</dbReference>
<reference evidence="2 3" key="1">
    <citation type="submission" date="2019-02" db="EMBL/GenBank/DDBJ databases">
        <title>Deep-cultivation of Planctomycetes and their phenomic and genomic characterization uncovers novel biology.</title>
        <authorList>
            <person name="Wiegand S."/>
            <person name="Jogler M."/>
            <person name="Boedeker C."/>
            <person name="Pinto D."/>
            <person name="Vollmers J."/>
            <person name="Rivas-Marin E."/>
            <person name="Kohn T."/>
            <person name="Peeters S.H."/>
            <person name="Heuer A."/>
            <person name="Rast P."/>
            <person name="Oberbeckmann S."/>
            <person name="Bunk B."/>
            <person name="Jeske O."/>
            <person name="Meyerdierks A."/>
            <person name="Storesund J.E."/>
            <person name="Kallscheuer N."/>
            <person name="Luecker S."/>
            <person name="Lage O.M."/>
            <person name="Pohl T."/>
            <person name="Merkel B.J."/>
            <person name="Hornburger P."/>
            <person name="Mueller R.-W."/>
            <person name="Bruemmer F."/>
            <person name="Labrenz M."/>
            <person name="Spormann A.M."/>
            <person name="Op den Camp H."/>
            <person name="Overmann J."/>
            <person name="Amann R."/>
            <person name="Jetten M.S.M."/>
            <person name="Mascher T."/>
            <person name="Medema M.H."/>
            <person name="Devos D.P."/>
            <person name="Kaster A.-K."/>
            <person name="Ovreas L."/>
            <person name="Rohde M."/>
            <person name="Galperin M.Y."/>
            <person name="Jogler C."/>
        </authorList>
    </citation>
    <scope>NUCLEOTIDE SEQUENCE [LARGE SCALE GENOMIC DNA]</scope>
    <source>
        <strain evidence="2 3">Pan241w</strain>
    </source>
</reference>
<dbReference type="GO" id="GO:0016301">
    <property type="term" value="F:kinase activity"/>
    <property type="evidence" value="ECO:0007669"/>
    <property type="project" value="UniProtKB-KW"/>
</dbReference>
<dbReference type="Gene3D" id="3.40.1160.10">
    <property type="entry name" value="Acetylglutamate kinase-like"/>
    <property type="match status" value="1"/>
</dbReference>
<dbReference type="SUPFAM" id="SSF53633">
    <property type="entry name" value="Carbamate kinase-like"/>
    <property type="match status" value="1"/>
</dbReference>
<dbReference type="RefSeq" id="WP_145220098.1">
    <property type="nucleotide sequence ID" value="NZ_CP036269.1"/>
</dbReference>
<dbReference type="InterPro" id="IPR001048">
    <property type="entry name" value="Asp/Glu/Uridylate_kinase"/>
</dbReference>
<evidence type="ECO:0000313" key="2">
    <source>
        <dbReference type="EMBL" id="QDT44547.1"/>
    </source>
</evidence>
<organism evidence="2 3">
    <name type="scientific">Gimesia alba</name>
    <dbReference type="NCBI Taxonomy" id="2527973"/>
    <lineage>
        <taxon>Bacteria</taxon>
        <taxon>Pseudomonadati</taxon>
        <taxon>Planctomycetota</taxon>
        <taxon>Planctomycetia</taxon>
        <taxon>Planctomycetales</taxon>
        <taxon>Planctomycetaceae</taxon>
        <taxon>Gimesia</taxon>
    </lineage>
</organism>
<protein>
    <submittedName>
        <fullName evidence="2">Uridylate kinase</fullName>
    </submittedName>
</protein>
<dbReference type="EMBL" id="CP036269">
    <property type="protein sequence ID" value="QDT44547.1"/>
    <property type="molecule type" value="Genomic_DNA"/>
</dbReference>
<keyword evidence="3" id="KW-1185">Reference proteome</keyword>
<gene>
    <name evidence="2" type="primary">pyrH_2</name>
    <name evidence="2" type="ORF">Pan241w_46590</name>
</gene>
<dbReference type="KEGG" id="gaz:Pan241w_46590"/>
<sequence length="214" mass="23477">MCVSVIKVGGSLFDLPDLCTRLQRVLDHLENATPLIVCGGGTAADLVRDWDRRHHLGESKSHWLAIQAMMLNERLLCALLPDASLVSSPSAAAQVWNAGRTPVLCAYEYLTQTSSSDFATLPESWDVTSDSIAAWITLTWPADELILLKSVEFPSGQSVCELTENGFVDAYLPQLANSLPQLRWCNLRADEELFQLETVISGKNFQSRNATGPA</sequence>
<dbReference type="AlphaFoldDB" id="A0A517RKZ6"/>
<proteinExistence type="predicted"/>
<feature type="domain" description="Aspartate/glutamate/uridylate kinase" evidence="1">
    <location>
        <begin position="5"/>
        <end position="152"/>
    </location>
</feature>
<accession>A0A517RKZ6</accession>
<evidence type="ECO:0000259" key="1">
    <source>
        <dbReference type="Pfam" id="PF00696"/>
    </source>
</evidence>
<dbReference type="OrthoDB" id="8526978at2"/>
<keyword evidence="2" id="KW-0808">Transferase</keyword>
<name>A0A517RKZ6_9PLAN</name>